<dbReference type="SUPFAM" id="SSF53300">
    <property type="entry name" value="vWA-like"/>
    <property type="match status" value="1"/>
</dbReference>
<dbReference type="RefSeq" id="WP_270038944.1">
    <property type="nucleotide sequence ID" value="NZ_JAPDOD010000004.1"/>
</dbReference>
<name>A0A9X3MQY5_9ACTN</name>
<dbReference type="PANTHER" id="PTHR33608">
    <property type="entry name" value="BLL2464 PROTEIN"/>
    <property type="match status" value="1"/>
</dbReference>
<accession>A0A9X3MQY5</accession>
<proteinExistence type="predicted"/>
<dbReference type="EMBL" id="JAPDOD010000004">
    <property type="protein sequence ID" value="MDA0160177.1"/>
    <property type="molecule type" value="Genomic_DNA"/>
</dbReference>
<dbReference type="AlphaFoldDB" id="A0A9X3MQY5"/>
<keyword evidence="3" id="KW-1185">Reference proteome</keyword>
<evidence type="ECO:0000313" key="2">
    <source>
        <dbReference type="EMBL" id="MDA0160177.1"/>
    </source>
</evidence>
<dbReference type="Proteomes" id="UP001149140">
    <property type="component" value="Unassembled WGS sequence"/>
</dbReference>
<dbReference type="Gene3D" id="3.40.50.410">
    <property type="entry name" value="von Willebrand factor, type A domain"/>
    <property type="match status" value="1"/>
</dbReference>
<evidence type="ECO:0000259" key="1">
    <source>
        <dbReference type="Pfam" id="PF01882"/>
    </source>
</evidence>
<reference evidence="2" key="1">
    <citation type="submission" date="2022-10" db="EMBL/GenBank/DDBJ databases">
        <title>The WGS of Solirubrobacter ginsenosidimutans DSM 21036.</title>
        <authorList>
            <person name="Jiang Z."/>
        </authorList>
    </citation>
    <scope>NUCLEOTIDE SEQUENCE</scope>
    <source>
        <strain evidence="2">DSM 21036</strain>
    </source>
</reference>
<organism evidence="2 3">
    <name type="scientific">Solirubrobacter ginsenosidimutans</name>
    <dbReference type="NCBI Taxonomy" id="490573"/>
    <lineage>
        <taxon>Bacteria</taxon>
        <taxon>Bacillati</taxon>
        <taxon>Actinomycetota</taxon>
        <taxon>Thermoleophilia</taxon>
        <taxon>Solirubrobacterales</taxon>
        <taxon>Solirubrobacteraceae</taxon>
        <taxon>Solirubrobacter</taxon>
    </lineage>
</organism>
<comment type="caution">
    <text evidence="2">The sequence shown here is derived from an EMBL/GenBank/DDBJ whole genome shotgun (WGS) entry which is preliminary data.</text>
</comment>
<dbReference type="InterPro" id="IPR036465">
    <property type="entry name" value="vWFA_dom_sf"/>
</dbReference>
<sequence>MSELVADPPGRQGPGPMQGALVEALDLVLARRASGALPGERRAAGRGTGTELAQIRPYQFGDDVRKIDAAASARTGHPHVRDHVPERTLTTWILLDVSASMAFGTADRLKSDVAEGVALVIGRLAVRRAGRVGLLTCGAPTAQQLAPHSGRRQLISLRRALAAGVAPDGHVPEPDALAAGMRRIGRLARGPGLIVVVSDFREGSDRDRPEWARALAALSGRHDVLAVEVNDPREGELPDVGHLVLADPETGKRVEVDSSSPELRRRFAAAELARRDELKSHLRRAHARHLEVATDADWLRALGRSLR</sequence>
<protein>
    <submittedName>
        <fullName evidence="2">DUF58 domain-containing protein</fullName>
    </submittedName>
</protein>
<dbReference type="PANTHER" id="PTHR33608:SF6">
    <property type="entry name" value="BLL2464 PROTEIN"/>
    <property type="match status" value="1"/>
</dbReference>
<evidence type="ECO:0000313" key="3">
    <source>
        <dbReference type="Proteomes" id="UP001149140"/>
    </source>
</evidence>
<dbReference type="InterPro" id="IPR002881">
    <property type="entry name" value="DUF58"/>
</dbReference>
<dbReference type="Pfam" id="PF01882">
    <property type="entry name" value="DUF58"/>
    <property type="match status" value="1"/>
</dbReference>
<feature type="domain" description="DUF58" evidence="1">
    <location>
        <begin position="54"/>
        <end position="275"/>
    </location>
</feature>
<gene>
    <name evidence="2" type="ORF">OM076_07880</name>
</gene>